<dbReference type="SUPFAM" id="SSF56925">
    <property type="entry name" value="OMPA-like"/>
    <property type="match status" value="1"/>
</dbReference>
<evidence type="ECO:0000313" key="1">
    <source>
        <dbReference type="EMBL" id="MFC7671143.1"/>
    </source>
</evidence>
<evidence type="ECO:0000313" key="2">
    <source>
        <dbReference type="Proteomes" id="UP001596513"/>
    </source>
</evidence>
<accession>A0ABW2UC76</accession>
<name>A0ABW2UC76_9BACT</name>
<sequence>MLLAVAARGQGATLDAGLRFQKTLNLYYENGATVHYRHEALAHNRVQLGATYLSSRLGSAFRSNAIKQDQVFVSGAYLFRLRRTVQPFVRANAGWFRADYESDIFRNLPNTSPVLSAEPGFWVPTNRRLNAGASAGYNLITGDGMEGAGTLFPLFTSSASRIRC</sequence>
<gene>
    <name evidence="1" type="ORF">ACFQT0_29910</name>
</gene>
<protein>
    <submittedName>
        <fullName evidence="1">Uncharacterized protein</fullName>
    </submittedName>
</protein>
<comment type="caution">
    <text evidence="1">The sequence shown here is derived from an EMBL/GenBank/DDBJ whole genome shotgun (WGS) entry which is preliminary data.</text>
</comment>
<reference evidence="2" key="1">
    <citation type="journal article" date="2019" name="Int. J. Syst. Evol. Microbiol.">
        <title>The Global Catalogue of Microorganisms (GCM) 10K type strain sequencing project: providing services to taxonomists for standard genome sequencing and annotation.</title>
        <authorList>
            <consortium name="The Broad Institute Genomics Platform"/>
            <consortium name="The Broad Institute Genome Sequencing Center for Infectious Disease"/>
            <person name="Wu L."/>
            <person name="Ma J."/>
        </authorList>
    </citation>
    <scope>NUCLEOTIDE SEQUENCE [LARGE SCALE GENOMIC DNA]</scope>
    <source>
        <strain evidence="2">JCM 19635</strain>
    </source>
</reference>
<keyword evidence="2" id="KW-1185">Reference proteome</keyword>
<dbReference type="InterPro" id="IPR011250">
    <property type="entry name" value="OMP/PagP_B-barrel"/>
</dbReference>
<dbReference type="RefSeq" id="WP_380207073.1">
    <property type="nucleotide sequence ID" value="NZ_JBHTEK010000006.1"/>
</dbReference>
<dbReference type="EMBL" id="JBHTEK010000006">
    <property type="protein sequence ID" value="MFC7671143.1"/>
    <property type="molecule type" value="Genomic_DNA"/>
</dbReference>
<proteinExistence type="predicted"/>
<organism evidence="1 2">
    <name type="scientific">Hymenobacter humi</name>
    <dbReference type="NCBI Taxonomy" id="1411620"/>
    <lineage>
        <taxon>Bacteria</taxon>
        <taxon>Pseudomonadati</taxon>
        <taxon>Bacteroidota</taxon>
        <taxon>Cytophagia</taxon>
        <taxon>Cytophagales</taxon>
        <taxon>Hymenobacteraceae</taxon>
        <taxon>Hymenobacter</taxon>
    </lineage>
</organism>
<dbReference type="Proteomes" id="UP001596513">
    <property type="component" value="Unassembled WGS sequence"/>
</dbReference>